<dbReference type="InterPro" id="IPR050295">
    <property type="entry name" value="Plant_2OG-oxidoreductases"/>
</dbReference>
<dbReference type="Pfam" id="PF03171">
    <property type="entry name" value="2OG-FeII_Oxy"/>
    <property type="match status" value="1"/>
</dbReference>
<dbReference type="InterPro" id="IPR044861">
    <property type="entry name" value="IPNS-like_FE2OG_OXY"/>
</dbReference>
<feature type="domain" description="Fe2OG dioxygenase" evidence="6">
    <location>
        <begin position="190"/>
        <end position="290"/>
    </location>
</feature>
<dbReference type="GO" id="GO:0031418">
    <property type="term" value="F:L-ascorbic acid binding"/>
    <property type="evidence" value="ECO:0007669"/>
    <property type="project" value="UniProtKB-KW"/>
</dbReference>
<dbReference type="InterPro" id="IPR026992">
    <property type="entry name" value="DIOX_N"/>
</dbReference>
<evidence type="ECO:0000256" key="3">
    <source>
        <dbReference type="ARBA" id="ARBA00022896"/>
    </source>
</evidence>
<keyword evidence="3" id="KW-0847">Vitamin C</keyword>
<evidence type="ECO:0000259" key="6">
    <source>
        <dbReference type="PROSITE" id="PS51471"/>
    </source>
</evidence>
<dbReference type="FunFam" id="2.60.120.330:FF:000134">
    <property type="entry name" value="Uncharacterized protein"/>
    <property type="match status" value="1"/>
</dbReference>
<dbReference type="Pfam" id="PF14226">
    <property type="entry name" value="DIOX_N"/>
    <property type="match status" value="1"/>
</dbReference>
<keyword evidence="5" id="KW-0560">Oxidoreductase</keyword>
<dbReference type="PROSITE" id="PS51471">
    <property type="entry name" value="FE2OG_OXY"/>
    <property type="match status" value="1"/>
</dbReference>
<evidence type="ECO:0000256" key="5">
    <source>
        <dbReference type="RuleBase" id="RU003682"/>
    </source>
</evidence>
<evidence type="ECO:0000256" key="1">
    <source>
        <dbReference type="ARBA" id="ARBA00008056"/>
    </source>
</evidence>
<dbReference type="GO" id="GO:0016491">
    <property type="term" value="F:oxidoreductase activity"/>
    <property type="evidence" value="ECO:0007669"/>
    <property type="project" value="UniProtKB-KW"/>
</dbReference>
<proteinExistence type="inferred from homology"/>
<keyword evidence="4 5" id="KW-0408">Iron</keyword>
<gene>
    <name evidence="7" type="ORF">RJT34_12011</name>
</gene>
<dbReference type="Proteomes" id="UP001359559">
    <property type="component" value="Unassembled WGS sequence"/>
</dbReference>
<dbReference type="GO" id="GO:0046872">
    <property type="term" value="F:metal ion binding"/>
    <property type="evidence" value="ECO:0007669"/>
    <property type="project" value="UniProtKB-KW"/>
</dbReference>
<keyword evidence="8" id="KW-1185">Reference proteome</keyword>
<comment type="similarity">
    <text evidence="1 5">Belongs to the iron/ascorbate-dependent oxidoreductase family.</text>
</comment>
<dbReference type="AlphaFoldDB" id="A0AAN9JL05"/>
<dbReference type="EMBL" id="JAYKXN010000003">
    <property type="protein sequence ID" value="KAK7301150.1"/>
    <property type="molecule type" value="Genomic_DNA"/>
</dbReference>
<accession>A0AAN9JL05</accession>
<evidence type="ECO:0000313" key="8">
    <source>
        <dbReference type="Proteomes" id="UP001359559"/>
    </source>
</evidence>
<sequence>MNSVKELVESNCLKSVPSNYICLKNSEDSILCETQNIPTIDFSKLTSSNPNERSTAIQQLGDACRDWGFFMLINHGMSETLRDELLRGSQGFFDMSVEDKREFAGEKLFDPIKCGTSFNVMVDKTLFWRDYLKCHVHPHFNAPSKPPGFREIIEEYSRKSREVVGELLRGISHSLGVEENYIHKRMNVEMGSQVFVVNFYPPCPKPDLVMGLPAHTDHGLLTLLMQNEVGGLQIQHNGNWIPVHPLPNCFLINTGDHMEILTNGKYKSVMHRAVVNNKVVRISIGIAHGPPLDSIVEPALELLPKDNPPAYRAITYRDYLQLQQSHQLDRNSCLDRIRI</sequence>
<evidence type="ECO:0000256" key="2">
    <source>
        <dbReference type="ARBA" id="ARBA00022723"/>
    </source>
</evidence>
<dbReference type="SUPFAM" id="SSF51197">
    <property type="entry name" value="Clavaminate synthase-like"/>
    <property type="match status" value="1"/>
</dbReference>
<reference evidence="7 8" key="1">
    <citation type="submission" date="2024-01" db="EMBL/GenBank/DDBJ databases">
        <title>The genomes of 5 underutilized Papilionoideae crops provide insights into root nodulation and disease resistance.</title>
        <authorList>
            <person name="Yuan L."/>
        </authorList>
    </citation>
    <scope>NUCLEOTIDE SEQUENCE [LARGE SCALE GENOMIC DNA]</scope>
    <source>
        <strain evidence="7">LY-2023</strain>
        <tissue evidence="7">Leaf</tissue>
    </source>
</reference>
<comment type="caution">
    <text evidence="7">The sequence shown here is derived from an EMBL/GenBank/DDBJ whole genome shotgun (WGS) entry which is preliminary data.</text>
</comment>
<dbReference type="InterPro" id="IPR005123">
    <property type="entry name" value="Oxoglu/Fe-dep_dioxygenase_dom"/>
</dbReference>
<organism evidence="7 8">
    <name type="scientific">Clitoria ternatea</name>
    <name type="common">Butterfly pea</name>
    <dbReference type="NCBI Taxonomy" id="43366"/>
    <lineage>
        <taxon>Eukaryota</taxon>
        <taxon>Viridiplantae</taxon>
        <taxon>Streptophyta</taxon>
        <taxon>Embryophyta</taxon>
        <taxon>Tracheophyta</taxon>
        <taxon>Spermatophyta</taxon>
        <taxon>Magnoliopsida</taxon>
        <taxon>eudicotyledons</taxon>
        <taxon>Gunneridae</taxon>
        <taxon>Pentapetalae</taxon>
        <taxon>rosids</taxon>
        <taxon>fabids</taxon>
        <taxon>Fabales</taxon>
        <taxon>Fabaceae</taxon>
        <taxon>Papilionoideae</taxon>
        <taxon>50 kb inversion clade</taxon>
        <taxon>NPAAA clade</taxon>
        <taxon>indigoferoid/millettioid clade</taxon>
        <taxon>Phaseoleae</taxon>
        <taxon>Clitoria</taxon>
    </lineage>
</organism>
<evidence type="ECO:0000313" key="7">
    <source>
        <dbReference type="EMBL" id="KAK7301150.1"/>
    </source>
</evidence>
<dbReference type="InterPro" id="IPR027443">
    <property type="entry name" value="IPNS-like_sf"/>
</dbReference>
<dbReference type="Gene3D" id="2.60.120.330">
    <property type="entry name" value="B-lactam Antibiotic, Isopenicillin N Synthase, Chain"/>
    <property type="match status" value="1"/>
</dbReference>
<keyword evidence="2 5" id="KW-0479">Metal-binding</keyword>
<dbReference type="PANTHER" id="PTHR47991">
    <property type="entry name" value="OXOGLUTARATE/IRON-DEPENDENT DIOXYGENASE"/>
    <property type="match status" value="1"/>
</dbReference>
<evidence type="ECO:0000256" key="4">
    <source>
        <dbReference type="ARBA" id="ARBA00023004"/>
    </source>
</evidence>
<protein>
    <recommendedName>
        <fullName evidence="6">Fe2OG dioxygenase domain-containing protein</fullName>
    </recommendedName>
</protein>
<name>A0AAN9JL05_CLITE</name>